<dbReference type="InterPro" id="IPR036390">
    <property type="entry name" value="WH_DNA-bd_sf"/>
</dbReference>
<evidence type="ECO:0000313" key="1">
    <source>
        <dbReference type="EMBL" id="EMA08160.1"/>
    </source>
</evidence>
<evidence type="ECO:0008006" key="3">
    <source>
        <dbReference type="Google" id="ProtNLM"/>
    </source>
</evidence>
<protein>
    <recommendedName>
        <fullName evidence="3">HTH arsR-type domain-containing protein</fullName>
    </recommendedName>
</protein>
<dbReference type="AlphaFoldDB" id="M0JKE1"/>
<reference evidence="1 2" key="1">
    <citation type="journal article" date="2014" name="PLoS Genet.">
        <title>Phylogenetically driven sequencing of extremely halophilic archaea reveals strategies for static and dynamic osmo-response.</title>
        <authorList>
            <person name="Becker E.A."/>
            <person name="Seitzer P.M."/>
            <person name="Tritt A."/>
            <person name="Larsen D."/>
            <person name="Krusor M."/>
            <person name="Yao A.I."/>
            <person name="Wu D."/>
            <person name="Madern D."/>
            <person name="Eisen J.A."/>
            <person name="Darling A.E."/>
            <person name="Facciotti M.T."/>
        </authorList>
    </citation>
    <scope>NUCLEOTIDE SEQUENCE [LARGE SCALE GENOMIC DNA]</scope>
    <source>
        <strain evidence="1 2">ATCC 33800</strain>
    </source>
</reference>
<dbReference type="PATRIC" id="fig|662476.7.peg.4091"/>
<dbReference type="EMBL" id="AOLR01000060">
    <property type="protein sequence ID" value="EMA08160.1"/>
    <property type="molecule type" value="Genomic_DNA"/>
</dbReference>
<keyword evidence="2" id="KW-1185">Reference proteome</keyword>
<name>M0JKE1_9EURY</name>
<dbReference type="SUPFAM" id="SSF46785">
    <property type="entry name" value="Winged helix' DNA-binding domain"/>
    <property type="match status" value="1"/>
</dbReference>
<dbReference type="Gene3D" id="1.10.10.10">
    <property type="entry name" value="Winged helix-like DNA-binding domain superfamily/Winged helix DNA-binding domain"/>
    <property type="match status" value="1"/>
</dbReference>
<sequence>MTVAERFIAVTTQFDGPPADEWLHPDDPNEHPDELYIRAGGGVDGTADTFIEQFEDQGAAAVIHHFDNPSELRTHLSPQRVALMHELQREPADSVTELADRVGRKTPQVSNDVGVLEDADIVHFREGKRRAKAPLVPYERVHIEAEVTAAGEK</sequence>
<gene>
    <name evidence="1" type="ORF">C436_20543</name>
</gene>
<proteinExistence type="predicted"/>
<evidence type="ECO:0000313" key="2">
    <source>
        <dbReference type="Proteomes" id="UP000011659"/>
    </source>
</evidence>
<organism evidence="1 2">
    <name type="scientific">Haloarcula marismortui ATCC 33800</name>
    <dbReference type="NCBI Taxonomy" id="662476"/>
    <lineage>
        <taxon>Archaea</taxon>
        <taxon>Methanobacteriati</taxon>
        <taxon>Methanobacteriota</taxon>
        <taxon>Stenosarchaea group</taxon>
        <taxon>Halobacteria</taxon>
        <taxon>Halobacteriales</taxon>
        <taxon>Haloarculaceae</taxon>
        <taxon>Haloarcula</taxon>
    </lineage>
</organism>
<dbReference type="InterPro" id="IPR011991">
    <property type="entry name" value="ArsR-like_HTH"/>
</dbReference>
<dbReference type="Pfam" id="PF25212">
    <property type="entry name" value="HVO_A0114"/>
    <property type="match status" value="1"/>
</dbReference>
<accession>M0JKE1</accession>
<comment type="caution">
    <text evidence="1">The sequence shown here is derived from an EMBL/GenBank/DDBJ whole genome shotgun (WGS) entry which is preliminary data.</text>
</comment>
<dbReference type="Proteomes" id="UP000011659">
    <property type="component" value="Unassembled WGS sequence"/>
</dbReference>
<dbReference type="InterPro" id="IPR036388">
    <property type="entry name" value="WH-like_DNA-bd_sf"/>
</dbReference>
<dbReference type="CDD" id="cd00090">
    <property type="entry name" value="HTH_ARSR"/>
    <property type="match status" value="1"/>
</dbReference>